<keyword evidence="3" id="KW-1185">Reference proteome</keyword>
<dbReference type="AlphaFoldDB" id="A0A8H5BFB8"/>
<accession>A0A8H5BFB8</accession>
<evidence type="ECO:0000313" key="2">
    <source>
        <dbReference type="EMBL" id="KAF5322134.1"/>
    </source>
</evidence>
<evidence type="ECO:0000313" key="3">
    <source>
        <dbReference type="Proteomes" id="UP000567179"/>
    </source>
</evidence>
<organism evidence="2 3">
    <name type="scientific">Psilocybe cf. subviscida</name>
    <dbReference type="NCBI Taxonomy" id="2480587"/>
    <lineage>
        <taxon>Eukaryota</taxon>
        <taxon>Fungi</taxon>
        <taxon>Dikarya</taxon>
        <taxon>Basidiomycota</taxon>
        <taxon>Agaricomycotina</taxon>
        <taxon>Agaricomycetes</taxon>
        <taxon>Agaricomycetidae</taxon>
        <taxon>Agaricales</taxon>
        <taxon>Agaricineae</taxon>
        <taxon>Strophariaceae</taxon>
        <taxon>Psilocybe</taxon>
    </lineage>
</organism>
<feature type="region of interest" description="Disordered" evidence="1">
    <location>
        <begin position="53"/>
        <end position="80"/>
    </location>
</feature>
<sequence>MHMHLDRDPASIVLRPSLNNNGIHQTLSHLNHTLSPYTRGLAHFAICSVSPGSRGETAGLGGSGASSQQSLPEIQKPLRR</sequence>
<gene>
    <name evidence="2" type="ORF">D9619_000527</name>
</gene>
<protein>
    <submittedName>
        <fullName evidence="2">Uncharacterized protein</fullName>
    </submittedName>
</protein>
<dbReference type="EMBL" id="JAACJJ010000028">
    <property type="protein sequence ID" value="KAF5322134.1"/>
    <property type="molecule type" value="Genomic_DNA"/>
</dbReference>
<proteinExistence type="predicted"/>
<reference evidence="2 3" key="1">
    <citation type="journal article" date="2020" name="ISME J.">
        <title>Uncovering the hidden diversity of litter-decomposition mechanisms in mushroom-forming fungi.</title>
        <authorList>
            <person name="Floudas D."/>
            <person name="Bentzer J."/>
            <person name="Ahren D."/>
            <person name="Johansson T."/>
            <person name="Persson P."/>
            <person name="Tunlid A."/>
        </authorList>
    </citation>
    <scope>NUCLEOTIDE SEQUENCE [LARGE SCALE GENOMIC DNA]</scope>
    <source>
        <strain evidence="2 3">CBS 101986</strain>
    </source>
</reference>
<evidence type="ECO:0000256" key="1">
    <source>
        <dbReference type="SAM" id="MobiDB-lite"/>
    </source>
</evidence>
<name>A0A8H5BFB8_9AGAR</name>
<dbReference type="Proteomes" id="UP000567179">
    <property type="component" value="Unassembled WGS sequence"/>
</dbReference>
<comment type="caution">
    <text evidence="2">The sequence shown here is derived from an EMBL/GenBank/DDBJ whole genome shotgun (WGS) entry which is preliminary data.</text>
</comment>